<name>A0AA43UAK0_9ACTN</name>
<dbReference type="EMBL" id="JAUMVS010000204">
    <property type="protein sequence ID" value="MDO4842531.1"/>
    <property type="molecule type" value="Genomic_DNA"/>
</dbReference>
<proteinExistence type="predicted"/>
<dbReference type="Proteomes" id="UP001168575">
    <property type="component" value="Unassembled WGS sequence"/>
</dbReference>
<dbReference type="AlphaFoldDB" id="A0AA43UAK0"/>
<gene>
    <name evidence="1" type="ORF">Q3982_07650</name>
</gene>
<keyword evidence="2" id="KW-1185">Reference proteome</keyword>
<sequence>MTRHDIKRLKSYQYQVANGTEPIITDARRKSPALWKINTLLDVFFYFGQAPIRYHETQNYLVYRLKDEKLLYVFLKDSFEVMPEEDLSPYDHYGPDFPITHYNPAMTVWVDECICVDSANLSTLSGKDILPQDTPDVLLSNHS</sequence>
<reference evidence="1" key="1">
    <citation type="submission" date="2023-07" db="EMBL/GenBank/DDBJ databases">
        <title>Between Cages and Wild: Unraveling the Impact of Captivity on Animal Microbiomes and Antimicrobial Resistance.</title>
        <authorList>
            <person name="Schmartz G.P."/>
            <person name="Rehner J."/>
            <person name="Schuff M.J."/>
            <person name="Becker S.L."/>
            <person name="Kravczyk M."/>
            <person name="Gurevich A."/>
            <person name="Francke R."/>
            <person name="Mueller R."/>
            <person name="Keller V."/>
            <person name="Keller A."/>
        </authorList>
    </citation>
    <scope>NUCLEOTIDE SEQUENCE</scope>
    <source>
        <strain evidence="1">S12M_St_49</strain>
    </source>
</reference>
<comment type="caution">
    <text evidence="1">The sequence shown here is derived from an EMBL/GenBank/DDBJ whole genome shotgun (WGS) entry which is preliminary data.</text>
</comment>
<accession>A0AA43UAK0</accession>
<evidence type="ECO:0000313" key="1">
    <source>
        <dbReference type="EMBL" id="MDO4842531.1"/>
    </source>
</evidence>
<organism evidence="1 2">
    <name type="scientific">Phoenicibacter congonensis</name>
    <dbReference type="NCBI Taxonomy" id="1944646"/>
    <lineage>
        <taxon>Bacteria</taxon>
        <taxon>Bacillati</taxon>
        <taxon>Actinomycetota</taxon>
        <taxon>Coriobacteriia</taxon>
        <taxon>Eggerthellales</taxon>
        <taxon>Eggerthellaceae</taxon>
        <taxon>Phoenicibacter</taxon>
    </lineage>
</organism>
<protein>
    <submittedName>
        <fullName evidence="1">Uncharacterized protein</fullName>
    </submittedName>
</protein>
<evidence type="ECO:0000313" key="2">
    <source>
        <dbReference type="Proteomes" id="UP001168575"/>
    </source>
</evidence>